<dbReference type="EMBL" id="JADXDR010000177">
    <property type="protein sequence ID" value="KAI7836749.1"/>
    <property type="molecule type" value="Genomic_DNA"/>
</dbReference>
<dbReference type="PANTHER" id="PTHR21227:SF0">
    <property type="entry name" value="TRNA-SPLICING ENDONUCLEASE SUBUNIT SEN2"/>
    <property type="match status" value="1"/>
</dbReference>
<gene>
    <name evidence="5" type="ORF">COHA_009387</name>
</gene>
<accession>A0AAD5GY55</accession>
<reference evidence="5" key="1">
    <citation type="submission" date="2020-11" db="EMBL/GenBank/DDBJ databases">
        <title>Chlorella ohadii genome sequencing and assembly.</title>
        <authorList>
            <person name="Murik O."/>
            <person name="Treves H."/>
            <person name="Kedem I."/>
            <person name="Shotland Y."/>
            <person name="Kaplan A."/>
        </authorList>
    </citation>
    <scope>NUCLEOTIDE SEQUENCE</scope>
    <source>
        <strain evidence="5">1</strain>
    </source>
</reference>
<dbReference type="GO" id="GO:0000213">
    <property type="term" value="F:tRNA-intron lyase activity"/>
    <property type="evidence" value="ECO:0007669"/>
    <property type="project" value="UniProtKB-EC"/>
</dbReference>
<proteinExistence type="inferred from homology"/>
<comment type="caution">
    <text evidence="5">The sequence shown here is derived from an EMBL/GenBank/DDBJ whole genome shotgun (WGS) entry which is preliminary data.</text>
</comment>
<dbReference type="CDD" id="cd22363">
    <property type="entry name" value="tRNA-intron_lyase_C"/>
    <property type="match status" value="1"/>
</dbReference>
<name>A0AAD5GY55_9CHLO</name>
<dbReference type="Pfam" id="PF01974">
    <property type="entry name" value="tRNA_int_endo"/>
    <property type="match status" value="1"/>
</dbReference>
<dbReference type="AlphaFoldDB" id="A0AAD5GY55"/>
<feature type="domain" description="tRNA intron endonuclease catalytic" evidence="4">
    <location>
        <begin position="223"/>
        <end position="304"/>
    </location>
</feature>
<evidence type="ECO:0000259" key="4">
    <source>
        <dbReference type="Pfam" id="PF01974"/>
    </source>
</evidence>
<comment type="catalytic activity">
    <reaction evidence="3">
        <text>pretRNA = a 3'-half-tRNA molecule with a 5'-OH end + a 5'-half-tRNA molecule with a 2',3'-cyclic phosphate end + an intron with a 2',3'-cyclic phosphate and a 5'-hydroxyl terminus.</text>
        <dbReference type="EC" id="4.6.1.16"/>
    </reaction>
</comment>
<evidence type="ECO:0000256" key="3">
    <source>
        <dbReference type="ARBA" id="ARBA00034031"/>
    </source>
</evidence>
<dbReference type="InterPro" id="IPR036167">
    <property type="entry name" value="tRNA_intron_Endo_cat-like_sf"/>
</dbReference>
<dbReference type="GO" id="GO:0000379">
    <property type="term" value="P:tRNA-type intron splice site recognition and cleavage"/>
    <property type="evidence" value="ECO:0007669"/>
    <property type="project" value="TreeGrafter"/>
</dbReference>
<dbReference type="GO" id="GO:0000214">
    <property type="term" value="C:tRNA-intron endonuclease complex"/>
    <property type="evidence" value="ECO:0007669"/>
    <property type="project" value="TreeGrafter"/>
</dbReference>
<dbReference type="GO" id="GO:0003676">
    <property type="term" value="F:nucleic acid binding"/>
    <property type="evidence" value="ECO:0007669"/>
    <property type="project" value="InterPro"/>
</dbReference>
<keyword evidence="6" id="KW-1185">Reference proteome</keyword>
<dbReference type="SUPFAM" id="SSF53032">
    <property type="entry name" value="tRNA-intron endonuclease catalytic domain-like"/>
    <property type="match status" value="1"/>
</dbReference>
<organism evidence="5 6">
    <name type="scientific">Chlorella ohadii</name>
    <dbReference type="NCBI Taxonomy" id="2649997"/>
    <lineage>
        <taxon>Eukaryota</taxon>
        <taxon>Viridiplantae</taxon>
        <taxon>Chlorophyta</taxon>
        <taxon>core chlorophytes</taxon>
        <taxon>Trebouxiophyceae</taxon>
        <taxon>Chlorellales</taxon>
        <taxon>Chlorellaceae</taxon>
        <taxon>Chlorella clade</taxon>
        <taxon>Chlorella</taxon>
    </lineage>
</organism>
<dbReference type="InterPro" id="IPR006677">
    <property type="entry name" value="tRNA_intron_Endonuc_cat-like"/>
</dbReference>
<dbReference type="Proteomes" id="UP001205105">
    <property type="component" value="Unassembled WGS sequence"/>
</dbReference>
<dbReference type="PANTHER" id="PTHR21227">
    <property type="entry name" value="TRNA-SPLICING ENDONUCLEASE SUBUNIT SEN2"/>
    <property type="match status" value="1"/>
</dbReference>
<dbReference type="NCBIfam" id="TIGR00324">
    <property type="entry name" value="endA"/>
    <property type="match status" value="1"/>
</dbReference>
<dbReference type="InterPro" id="IPR006676">
    <property type="entry name" value="tRNA_splic"/>
</dbReference>
<dbReference type="EC" id="4.6.1.16" evidence="2"/>
<dbReference type="InterPro" id="IPR011856">
    <property type="entry name" value="tRNA_endonuc-like_dom_sf"/>
</dbReference>
<evidence type="ECO:0000313" key="6">
    <source>
        <dbReference type="Proteomes" id="UP001205105"/>
    </source>
</evidence>
<dbReference type="Gene3D" id="3.40.1350.10">
    <property type="match status" value="1"/>
</dbReference>
<comment type="similarity">
    <text evidence="1">Belongs to the tRNA-intron endonuclease family.</text>
</comment>
<evidence type="ECO:0000313" key="5">
    <source>
        <dbReference type="EMBL" id="KAI7836749.1"/>
    </source>
</evidence>
<evidence type="ECO:0000256" key="1">
    <source>
        <dbReference type="ARBA" id="ARBA00008078"/>
    </source>
</evidence>
<dbReference type="GO" id="GO:0005737">
    <property type="term" value="C:cytoplasm"/>
    <property type="evidence" value="ECO:0007669"/>
    <property type="project" value="TreeGrafter"/>
</dbReference>
<evidence type="ECO:0000256" key="2">
    <source>
        <dbReference type="ARBA" id="ARBA00012573"/>
    </source>
</evidence>
<protein>
    <recommendedName>
        <fullName evidence="2">tRNA-intron lyase</fullName>
        <ecNumber evidence="2">4.6.1.16</ecNumber>
    </recommendedName>
</protein>
<sequence length="343" mass="36318">MSGLGPERPREQRKMKRWRRRDLNTNLLEVCRELRPRDLQALLLDAAVWLCCDDEVVYKLDTLCFGNLDGGAGTAAYVRQHLEAAGRPVQGDKAVRLSLDEAFFMAYALGILTVHELGPACSGAPSSTAADAGSAGAAEPAAAGAGAAGAAAAGQESPAAGTEGAAPASAAAAAAPPAAEPAAAVAAAAATAPEVPIEAGVVAVPLDSGALWRRLQQLRPDFFLLYLAYHHFRSKGWIPRTGLQYGADFVLYQRHPALTHSDYAVTVVPLRPGQRAPMGWHDLQISNRLSTQVSKKLLLLYVQEPDGGADRSSPNALAQVAVHERLVRRWVPESHRLPPPGSK</sequence>